<dbReference type="Gene3D" id="3.40.640.10">
    <property type="entry name" value="Type I PLP-dependent aspartate aminotransferase-like (Major domain)"/>
    <property type="match status" value="1"/>
</dbReference>
<dbReference type="InterPro" id="IPR015424">
    <property type="entry name" value="PyrdxlP-dep_Trfase"/>
</dbReference>
<evidence type="ECO:0000313" key="7">
    <source>
        <dbReference type="EMBL" id="SBT27226.1"/>
    </source>
</evidence>
<dbReference type="NCBIfam" id="NF006569">
    <property type="entry name" value="PRK09082.1"/>
    <property type="match status" value="1"/>
</dbReference>
<dbReference type="EMBL" id="LT907988">
    <property type="protein sequence ID" value="SOE46137.1"/>
    <property type="molecule type" value="Genomic_DNA"/>
</dbReference>
<dbReference type="FunFam" id="3.40.640.10:FF:000033">
    <property type="entry name" value="Aspartate aminotransferase"/>
    <property type="match status" value="1"/>
</dbReference>
<dbReference type="PANTHER" id="PTHR43807:SF20">
    <property type="entry name" value="FI04487P"/>
    <property type="match status" value="1"/>
</dbReference>
<dbReference type="GO" id="GO:0005737">
    <property type="term" value="C:cytoplasm"/>
    <property type="evidence" value="ECO:0007669"/>
    <property type="project" value="TreeGrafter"/>
</dbReference>
<evidence type="ECO:0000256" key="2">
    <source>
        <dbReference type="ARBA" id="ARBA00007441"/>
    </source>
</evidence>
<reference evidence="8 9" key="2">
    <citation type="submission" date="2017-08" db="EMBL/GenBank/DDBJ databases">
        <authorList>
            <person name="de Groot N.N."/>
        </authorList>
    </citation>
    <scope>NUCLEOTIDE SEQUENCE [LARGE SCALE GENOMIC DNA]</scope>
    <source>
        <strain evidence="8">Orrdi1</strain>
    </source>
</reference>
<dbReference type="InterPro" id="IPR004839">
    <property type="entry name" value="Aminotransferase_I/II_large"/>
</dbReference>
<evidence type="ECO:0000256" key="5">
    <source>
        <dbReference type="ARBA" id="ARBA00022898"/>
    </source>
</evidence>
<keyword evidence="3 7" id="KW-0032">Aminotransferase</keyword>
<dbReference type="InterPro" id="IPR015422">
    <property type="entry name" value="PyrdxlP-dep_Trfase_small"/>
</dbReference>
<keyword evidence="5" id="KW-0663">Pyridoxal phosphate</keyword>
<dbReference type="STRING" id="1851544.ODI_03333"/>
<dbReference type="InterPro" id="IPR051326">
    <property type="entry name" value="Kynurenine-oxoglutarate_AT"/>
</dbReference>
<evidence type="ECO:0000256" key="4">
    <source>
        <dbReference type="ARBA" id="ARBA00022679"/>
    </source>
</evidence>
<feature type="domain" description="Aminotransferase class I/classII large" evidence="6">
    <location>
        <begin position="56"/>
        <end position="415"/>
    </location>
</feature>
<proteinExistence type="inferred from homology"/>
<evidence type="ECO:0000256" key="1">
    <source>
        <dbReference type="ARBA" id="ARBA00001933"/>
    </source>
</evidence>
<dbReference type="AlphaFoldDB" id="A0A1C3K6U9"/>
<comment type="similarity">
    <text evidence="2">Belongs to the class-I pyridoxal-phosphate-dependent aminotransferase family.</text>
</comment>
<dbReference type="Proteomes" id="UP000078558">
    <property type="component" value="Chromosome I"/>
</dbReference>
<dbReference type="Gene3D" id="3.90.1150.10">
    <property type="entry name" value="Aspartate Aminotransferase, domain 1"/>
    <property type="match status" value="1"/>
</dbReference>
<sequence length="418" mass="45683">MRIILRTLAFAFHANPLTPPAAFPAARKHTMIESKLPDVGTTIFTVMSKLAADTGAINLGQGFPDFNADPALLDLVSQAMAQGHNQYPYMPGIAPLRAAISDKVASLYGRRYDADSEITVTSGATEALMATVLCAVQAGDEVVVIEPCYDSYLPSIRLAGGVAVPVPLRAPTQADPYYRVDWQKVRDAITPRTRLLMLNFPHNPTGAVLTQADLDTLEDIVRDTRVLLSSDEVYEHIVFDGQPHVSLASRPALAERAFVISSFGKTYHTTGWKIGYCCAPKALSAELRKVHQFMVFTVASPMQHALATYMQDASHAANLPAFYQAKRDRLARGLAATKFKALPCPGTFFMLADYGAISDLPEAEFSRWLTLEHGVAVIPVSAFYRQPAAPASNHQIVRFCFAKQDATLDEAIRRLQSV</sequence>
<dbReference type="GO" id="GO:0016212">
    <property type="term" value="F:kynurenine-oxoglutarate transaminase activity"/>
    <property type="evidence" value="ECO:0007669"/>
    <property type="project" value="TreeGrafter"/>
</dbReference>
<dbReference type="EC" id="2.6.1.1" evidence="7"/>
<reference evidence="7 9" key="1">
    <citation type="submission" date="2016-06" db="EMBL/GenBank/DDBJ databases">
        <authorList>
            <person name="Kjaerup R.B."/>
            <person name="Dalgaard T.S."/>
            <person name="Juul-Madsen H.R."/>
        </authorList>
    </citation>
    <scope>NUCLEOTIDE SEQUENCE [LARGE SCALE GENOMIC DNA]</scope>
    <source>
        <strain evidence="7">Orrdi1</strain>
    </source>
</reference>
<dbReference type="KEGG" id="odi:ODI_R0154"/>
<keyword evidence="4 7" id="KW-0808">Transferase</keyword>
<accession>A0A1C3K6U9</accession>
<evidence type="ECO:0000259" key="6">
    <source>
        <dbReference type="Pfam" id="PF00155"/>
    </source>
</evidence>
<dbReference type="SUPFAM" id="SSF53383">
    <property type="entry name" value="PLP-dependent transferases"/>
    <property type="match status" value="1"/>
</dbReference>
<dbReference type="Pfam" id="PF00155">
    <property type="entry name" value="Aminotran_1_2"/>
    <property type="match status" value="1"/>
</dbReference>
<dbReference type="GO" id="GO:0030170">
    <property type="term" value="F:pyridoxal phosphate binding"/>
    <property type="evidence" value="ECO:0007669"/>
    <property type="project" value="InterPro"/>
</dbReference>
<protein>
    <submittedName>
        <fullName evidence="7">Aspartate aminotransferase</fullName>
        <ecNumber evidence="7">2.6.1.1</ecNumber>
    </submittedName>
</protein>
<comment type="cofactor">
    <cofactor evidence="1">
        <name>pyridoxal 5'-phosphate</name>
        <dbReference type="ChEBI" id="CHEBI:597326"/>
    </cofactor>
</comment>
<dbReference type="CDD" id="cd00609">
    <property type="entry name" value="AAT_like"/>
    <property type="match status" value="1"/>
</dbReference>
<organism evidence="7 9">
    <name type="scientific">Orrella dioscoreae</name>
    <dbReference type="NCBI Taxonomy" id="1851544"/>
    <lineage>
        <taxon>Bacteria</taxon>
        <taxon>Pseudomonadati</taxon>
        <taxon>Pseudomonadota</taxon>
        <taxon>Betaproteobacteria</taxon>
        <taxon>Burkholderiales</taxon>
        <taxon>Alcaligenaceae</taxon>
        <taxon>Orrella</taxon>
    </lineage>
</organism>
<dbReference type="PANTHER" id="PTHR43807">
    <property type="entry name" value="FI04487P"/>
    <property type="match status" value="1"/>
</dbReference>
<dbReference type="InterPro" id="IPR015421">
    <property type="entry name" value="PyrdxlP-dep_Trfase_major"/>
</dbReference>
<evidence type="ECO:0000256" key="3">
    <source>
        <dbReference type="ARBA" id="ARBA00022576"/>
    </source>
</evidence>
<name>A0A1C3K6U9_9BURK</name>
<dbReference type="EMBL" id="FLRC01000052">
    <property type="protein sequence ID" value="SBT27226.1"/>
    <property type="molecule type" value="Genomic_DNA"/>
</dbReference>
<evidence type="ECO:0000313" key="9">
    <source>
        <dbReference type="Proteomes" id="UP000078558"/>
    </source>
</evidence>
<gene>
    <name evidence="7" type="ORF">ODI_03333</name>
    <name evidence="8" type="ORF">ODI_R0154</name>
</gene>
<evidence type="ECO:0000313" key="8">
    <source>
        <dbReference type="EMBL" id="SOE46137.1"/>
    </source>
</evidence>
<dbReference type="GO" id="GO:0004069">
    <property type="term" value="F:L-aspartate:2-oxoglutarate aminotransferase activity"/>
    <property type="evidence" value="ECO:0007669"/>
    <property type="project" value="UniProtKB-EC"/>
</dbReference>
<keyword evidence="9" id="KW-1185">Reference proteome</keyword>